<dbReference type="Pfam" id="PF00398">
    <property type="entry name" value="RrnaAD"/>
    <property type="match status" value="1"/>
</dbReference>
<gene>
    <name evidence="7" type="primary">rsmA</name>
    <name evidence="7" type="synonym">ksgA</name>
    <name evidence="10" type="ORF">F7D09_1883</name>
</gene>
<evidence type="ECO:0000256" key="2">
    <source>
        <dbReference type="ARBA" id="ARBA00022552"/>
    </source>
</evidence>
<dbReference type="GO" id="GO:0005829">
    <property type="term" value="C:cytosol"/>
    <property type="evidence" value="ECO:0007669"/>
    <property type="project" value="TreeGrafter"/>
</dbReference>
<feature type="binding site" evidence="7 8">
    <location>
        <position position="51"/>
    </location>
    <ligand>
        <name>S-adenosyl-L-methionine</name>
        <dbReference type="ChEBI" id="CHEBI:59789"/>
    </ligand>
</feature>
<comment type="similarity">
    <text evidence="7">Belongs to the class I-like SAM-binding methyltransferase superfamily. rRNA adenine N(6)-methyltransferase family. RsmA subfamily.</text>
</comment>
<comment type="function">
    <text evidence="7">Specifically dimethylates two adjacent adenosines (A1518 and A1519) in the loop of a conserved hairpin near the 3'-end of 16S rRNA in the 30S particle. May play a critical role in biogenesis of 30S subunits.</text>
</comment>
<feature type="binding site" evidence="7 8">
    <location>
        <position position="49"/>
    </location>
    <ligand>
        <name>S-adenosyl-L-methionine</name>
        <dbReference type="ChEBI" id="CHEBI:59789"/>
    </ligand>
</feature>
<dbReference type="InterPro" id="IPR023165">
    <property type="entry name" value="rRNA_Ade_diMease-like_C"/>
</dbReference>
<dbReference type="Proteomes" id="UP000441772">
    <property type="component" value="Unassembled WGS sequence"/>
</dbReference>
<accession>A0A6I1GNJ2</accession>
<evidence type="ECO:0000256" key="8">
    <source>
        <dbReference type="PROSITE-ProRule" id="PRU01026"/>
    </source>
</evidence>
<sequence length="337" mass="35734">MTDNTAITNEMDATTVSPAESAGRLLGAADIRAIAAQAGISPTKKFGQNFVIDPGTVRRIVRAAGVDATTHVLEVGPGLGSLTLAILETGARMTAVEIDPPVAERLPHTIAEYMPDAAGRFAVINRDALQVTPTDLPDFDDGTPFTLVANLPYNVATPIILTLLERFADLQAFTVMVQKEVADRLVAVPGSKIYGAPSVKLAWYGRSERAGNIGRHVFWPAPNVDSALVSFTRYAADGDGNDNNNGAAARDPQLRETTFALIDAAFSQRRKTLHAALKHTSFDGVTCGDDVFAAAGIDPTRRGETLTIDEFVALARAVREAAATTHGDEPQEAQADA</sequence>
<dbReference type="PANTHER" id="PTHR11727">
    <property type="entry name" value="DIMETHYLADENOSINE TRANSFERASE"/>
    <property type="match status" value="1"/>
</dbReference>
<keyword evidence="5 7" id="KW-0949">S-adenosyl-L-methionine</keyword>
<feature type="domain" description="Ribosomal RNA adenine methylase transferase N-terminal" evidence="9">
    <location>
        <begin position="56"/>
        <end position="235"/>
    </location>
</feature>
<comment type="caution">
    <text evidence="10">The sequence shown here is derived from an EMBL/GenBank/DDBJ whole genome shotgun (WGS) entry which is preliminary data.</text>
</comment>
<evidence type="ECO:0000256" key="7">
    <source>
        <dbReference type="HAMAP-Rule" id="MF_00607"/>
    </source>
</evidence>
<keyword evidence="3 7" id="KW-0489">Methyltransferase</keyword>
<dbReference type="Gene3D" id="1.10.8.100">
    <property type="entry name" value="Ribosomal RNA adenine dimethylase-like, domain 2"/>
    <property type="match status" value="1"/>
</dbReference>
<evidence type="ECO:0000256" key="3">
    <source>
        <dbReference type="ARBA" id="ARBA00022603"/>
    </source>
</evidence>
<dbReference type="PANTHER" id="PTHR11727:SF7">
    <property type="entry name" value="DIMETHYLADENOSINE TRANSFERASE-RELATED"/>
    <property type="match status" value="1"/>
</dbReference>
<dbReference type="SUPFAM" id="SSF53335">
    <property type="entry name" value="S-adenosyl-L-methionine-dependent methyltransferases"/>
    <property type="match status" value="1"/>
</dbReference>
<feature type="binding site" evidence="7 8">
    <location>
        <position position="97"/>
    </location>
    <ligand>
        <name>S-adenosyl-L-methionine</name>
        <dbReference type="ChEBI" id="CHEBI:59789"/>
    </ligand>
</feature>
<dbReference type="Gene3D" id="3.40.50.150">
    <property type="entry name" value="Vaccinia Virus protein VP39"/>
    <property type="match status" value="1"/>
</dbReference>
<keyword evidence="1 7" id="KW-0963">Cytoplasm</keyword>
<organism evidence="10 11">
    <name type="scientific">Bifidobacterium leontopitheci</name>
    <dbReference type="NCBI Taxonomy" id="2650774"/>
    <lineage>
        <taxon>Bacteria</taxon>
        <taxon>Bacillati</taxon>
        <taxon>Actinomycetota</taxon>
        <taxon>Actinomycetes</taxon>
        <taxon>Bifidobacteriales</taxon>
        <taxon>Bifidobacteriaceae</taxon>
        <taxon>Bifidobacterium</taxon>
    </lineage>
</organism>
<evidence type="ECO:0000313" key="11">
    <source>
        <dbReference type="Proteomes" id="UP000441772"/>
    </source>
</evidence>
<dbReference type="InterPro" id="IPR029063">
    <property type="entry name" value="SAM-dependent_MTases_sf"/>
</dbReference>
<dbReference type="HAMAP" id="MF_00607">
    <property type="entry name" value="16SrRNA_methyltr_A"/>
    <property type="match status" value="1"/>
</dbReference>
<reference evidence="10 11" key="1">
    <citation type="submission" date="2019-09" db="EMBL/GenBank/DDBJ databases">
        <title>Characterization of the phylogenetic diversity of two novel species belonging to the genus Bifidobacterium: Bifidobacterium cebidarum sp. nov. and Bifidobacterium leontopitheci sp. nov.</title>
        <authorList>
            <person name="Lugli G.A."/>
            <person name="Duranti S."/>
            <person name="Milani C."/>
            <person name="Turroni F."/>
            <person name="Ventura M."/>
        </authorList>
    </citation>
    <scope>NUCLEOTIDE SEQUENCE [LARGE SCALE GENOMIC DNA]</scope>
    <source>
        <strain evidence="10 11">LMG 31471</strain>
    </source>
</reference>
<dbReference type="PROSITE" id="PS51689">
    <property type="entry name" value="SAM_RNA_A_N6_MT"/>
    <property type="match status" value="1"/>
</dbReference>
<dbReference type="EC" id="2.1.1.182" evidence="7"/>
<evidence type="ECO:0000256" key="5">
    <source>
        <dbReference type="ARBA" id="ARBA00022691"/>
    </source>
</evidence>
<proteinExistence type="inferred from homology"/>
<feature type="binding site" evidence="7 8">
    <location>
        <position position="127"/>
    </location>
    <ligand>
        <name>S-adenosyl-L-methionine</name>
        <dbReference type="ChEBI" id="CHEBI:59789"/>
    </ligand>
</feature>
<name>A0A6I1GNJ2_9BIFI</name>
<protein>
    <recommendedName>
        <fullName evidence="7">Ribosomal RNA small subunit methyltransferase A</fullName>
        <ecNumber evidence="7">2.1.1.182</ecNumber>
    </recommendedName>
    <alternativeName>
        <fullName evidence="7">16S rRNA (adenine(1518)-N(6)/adenine(1519)-N(6))-dimethyltransferase</fullName>
    </alternativeName>
    <alternativeName>
        <fullName evidence="7">16S rRNA dimethyladenosine transferase</fullName>
    </alternativeName>
    <alternativeName>
        <fullName evidence="7">16S rRNA dimethylase</fullName>
    </alternativeName>
    <alternativeName>
        <fullName evidence="7">S-adenosylmethionine-6-N', N'-adenosyl(rRNA) dimethyltransferase</fullName>
    </alternativeName>
</protein>
<keyword evidence="2 7" id="KW-0698">rRNA processing</keyword>
<dbReference type="GO" id="GO:0003723">
    <property type="term" value="F:RNA binding"/>
    <property type="evidence" value="ECO:0007669"/>
    <property type="project" value="UniProtKB-UniRule"/>
</dbReference>
<dbReference type="SMART" id="SM00650">
    <property type="entry name" value="rADc"/>
    <property type="match status" value="1"/>
</dbReference>
<evidence type="ECO:0000259" key="9">
    <source>
        <dbReference type="SMART" id="SM00650"/>
    </source>
</evidence>
<comment type="subcellular location">
    <subcellularLocation>
        <location evidence="7">Cytoplasm</location>
    </subcellularLocation>
</comment>
<comment type="catalytic activity">
    <reaction evidence="7">
        <text>adenosine(1518)/adenosine(1519) in 16S rRNA + 4 S-adenosyl-L-methionine = N(6)-dimethyladenosine(1518)/N(6)-dimethyladenosine(1519) in 16S rRNA + 4 S-adenosyl-L-homocysteine + 4 H(+)</text>
        <dbReference type="Rhea" id="RHEA:19609"/>
        <dbReference type="Rhea" id="RHEA-COMP:10232"/>
        <dbReference type="Rhea" id="RHEA-COMP:10233"/>
        <dbReference type="ChEBI" id="CHEBI:15378"/>
        <dbReference type="ChEBI" id="CHEBI:57856"/>
        <dbReference type="ChEBI" id="CHEBI:59789"/>
        <dbReference type="ChEBI" id="CHEBI:74411"/>
        <dbReference type="ChEBI" id="CHEBI:74493"/>
        <dbReference type="EC" id="2.1.1.182"/>
    </reaction>
</comment>
<dbReference type="InterPro" id="IPR011530">
    <property type="entry name" value="rRNA_adenine_dimethylase"/>
</dbReference>
<dbReference type="CDD" id="cd02440">
    <property type="entry name" value="AdoMet_MTases"/>
    <property type="match status" value="1"/>
</dbReference>
<dbReference type="RefSeq" id="WP_152235296.1">
    <property type="nucleotide sequence ID" value="NZ_JBHSKZ010000058.1"/>
</dbReference>
<keyword evidence="6 7" id="KW-0694">RNA-binding</keyword>
<dbReference type="PROSITE" id="PS01131">
    <property type="entry name" value="RRNA_A_DIMETH"/>
    <property type="match status" value="1"/>
</dbReference>
<dbReference type="InterPro" id="IPR001737">
    <property type="entry name" value="KsgA/Erm"/>
</dbReference>
<feature type="binding site" evidence="7 8">
    <location>
        <position position="76"/>
    </location>
    <ligand>
        <name>S-adenosyl-L-methionine</name>
        <dbReference type="ChEBI" id="CHEBI:59789"/>
    </ligand>
</feature>
<evidence type="ECO:0000313" key="10">
    <source>
        <dbReference type="EMBL" id="KAB7789618.1"/>
    </source>
</evidence>
<evidence type="ECO:0000256" key="6">
    <source>
        <dbReference type="ARBA" id="ARBA00022884"/>
    </source>
</evidence>
<dbReference type="InterPro" id="IPR020596">
    <property type="entry name" value="rRNA_Ade_Mease_Trfase_CS"/>
</dbReference>
<evidence type="ECO:0000256" key="1">
    <source>
        <dbReference type="ARBA" id="ARBA00022490"/>
    </source>
</evidence>
<dbReference type="EMBL" id="WBVT01000040">
    <property type="protein sequence ID" value="KAB7789618.1"/>
    <property type="molecule type" value="Genomic_DNA"/>
</dbReference>
<dbReference type="GO" id="GO:0052908">
    <property type="term" value="F:16S rRNA (adenine(1518)-N(6)/adenine(1519)-N(6))-dimethyltransferase activity"/>
    <property type="evidence" value="ECO:0007669"/>
    <property type="project" value="UniProtKB-EC"/>
</dbReference>
<dbReference type="FunFam" id="3.40.50.150:FF:000023">
    <property type="entry name" value="Ribosomal RNA small subunit methyltransferase A"/>
    <property type="match status" value="1"/>
</dbReference>
<feature type="binding site" evidence="7 8">
    <location>
        <position position="150"/>
    </location>
    <ligand>
        <name>S-adenosyl-L-methionine</name>
        <dbReference type="ChEBI" id="CHEBI:59789"/>
    </ligand>
</feature>
<dbReference type="InterPro" id="IPR020598">
    <property type="entry name" value="rRNA_Ade_methylase_Trfase_N"/>
</dbReference>
<dbReference type="AlphaFoldDB" id="A0A6I1GNJ2"/>
<dbReference type="NCBIfam" id="TIGR00755">
    <property type="entry name" value="ksgA"/>
    <property type="match status" value="1"/>
</dbReference>
<keyword evidence="4 7" id="KW-0808">Transferase</keyword>
<evidence type="ECO:0000256" key="4">
    <source>
        <dbReference type="ARBA" id="ARBA00022679"/>
    </source>
</evidence>
<keyword evidence="11" id="KW-1185">Reference proteome</keyword>